<comment type="caution">
    <text evidence="1">The sequence shown here is derived from an EMBL/GenBank/DDBJ whole genome shotgun (WGS) entry which is preliminary data.</text>
</comment>
<reference evidence="1 2" key="1">
    <citation type="submission" date="2018-08" db="EMBL/GenBank/DDBJ databases">
        <title>A genome reference for cultivated species of the human gut microbiota.</title>
        <authorList>
            <person name="Zou Y."/>
            <person name="Xue W."/>
            <person name="Luo G."/>
        </authorList>
    </citation>
    <scope>NUCLEOTIDE SEQUENCE [LARGE SCALE GENOMIC DNA]</scope>
    <source>
        <strain evidence="1 2">AM25-1</strain>
    </source>
</reference>
<evidence type="ECO:0000313" key="2">
    <source>
        <dbReference type="Proteomes" id="UP000284676"/>
    </source>
</evidence>
<protein>
    <submittedName>
        <fullName evidence="1">Uncharacterized protein</fullName>
    </submittedName>
</protein>
<feature type="non-terminal residue" evidence="1">
    <location>
        <position position="244"/>
    </location>
</feature>
<organism evidence="1 2">
    <name type="scientific">Fusobacterium mortiferum</name>
    <dbReference type="NCBI Taxonomy" id="850"/>
    <lineage>
        <taxon>Bacteria</taxon>
        <taxon>Fusobacteriati</taxon>
        <taxon>Fusobacteriota</taxon>
        <taxon>Fusobacteriia</taxon>
        <taxon>Fusobacteriales</taxon>
        <taxon>Fusobacteriaceae</taxon>
        <taxon>Fusobacterium</taxon>
    </lineage>
</organism>
<accession>A0A414PRA0</accession>
<name>A0A414PRA0_FUSMR</name>
<dbReference type="AlphaFoldDB" id="A0A414PRA0"/>
<dbReference type="Proteomes" id="UP000284676">
    <property type="component" value="Unassembled WGS sequence"/>
</dbReference>
<evidence type="ECO:0000313" key="1">
    <source>
        <dbReference type="EMBL" id="RHF71069.1"/>
    </source>
</evidence>
<dbReference type="RefSeq" id="WP_118234527.1">
    <property type="nucleotide sequence ID" value="NZ_QRHL01000018.1"/>
</dbReference>
<sequence length="244" mass="27598">MYNGITSKGSQYLAKCQAEGLPIKLSKVKIGNGTIQDLENPYNFTDVKSIKQEFEISEKSQVEEQLKIKVQIDNTSLEEGYFTKEIGIYADDNGQEILYWYINDGDQASWLPPASVSPVKFKYTFNIQVTTTETVIVNFTGKELWVDREFLNTELVKKLDKGTVPNSLNTAEKIVAALQGNGGLKFDENLLYLNDKGTKKKGVYYLDRLAEGIFECLEQTEETVNNSAKFKNISNKENSDRLDN</sequence>
<dbReference type="EMBL" id="QRHL01000018">
    <property type="protein sequence ID" value="RHF71069.1"/>
    <property type="molecule type" value="Genomic_DNA"/>
</dbReference>
<proteinExistence type="predicted"/>
<gene>
    <name evidence="1" type="ORF">DW663_09115</name>
</gene>